<keyword evidence="3" id="KW-1185">Reference proteome</keyword>
<comment type="caution">
    <text evidence="2">The sequence shown here is derived from an EMBL/GenBank/DDBJ whole genome shotgun (WGS) entry which is preliminary data.</text>
</comment>
<reference evidence="2 3" key="1">
    <citation type="submission" date="2016-04" db="EMBL/GenBank/DDBJ databases">
        <title>Draft genome sequence of freshwater magnetotactic bacteria Magnetospirillum marisnigri SP-1 and Magnetospirillum moscoviense BB-1.</title>
        <authorList>
            <person name="Koziaeva V."/>
            <person name="Dziuba M.V."/>
            <person name="Ivanov T.M."/>
            <person name="Kuznetsov B."/>
            <person name="Grouzdev D.S."/>
        </authorList>
    </citation>
    <scope>NUCLEOTIDE SEQUENCE [LARGE SCALE GENOMIC DNA]</scope>
    <source>
        <strain evidence="2 3">SP-1</strain>
    </source>
</reference>
<dbReference type="Pfam" id="PF01471">
    <property type="entry name" value="PG_binding_1"/>
    <property type="match status" value="1"/>
</dbReference>
<dbReference type="InterPro" id="IPR002477">
    <property type="entry name" value="Peptidoglycan-bd-like"/>
</dbReference>
<evidence type="ECO:0000259" key="1">
    <source>
        <dbReference type="Pfam" id="PF01471"/>
    </source>
</evidence>
<sequence length="180" mass="20207">MSLFSLKQPFGADYSVDPDDIVNTKSALNQLGYYEPPDDTGIQPWTDQATFDGIKNFQQDNELTVDGFMRPGGPTETTINKHLASAKTQEDWEYDGDVDKGGSKDVTTHGPVKVEIHNPGPGLGGLRYKVDWYGLDKDGKVIPEYRRPDHDERIRDEPGHVWKPRTEKIYHPPIVSLGLV</sequence>
<dbReference type="RefSeq" id="WP_068493054.1">
    <property type="nucleotide sequence ID" value="NZ_LWQT01000058.1"/>
</dbReference>
<dbReference type="Proteomes" id="UP000078428">
    <property type="component" value="Unassembled WGS sequence"/>
</dbReference>
<dbReference type="EMBL" id="LWQT01000058">
    <property type="protein sequence ID" value="OAN49782.1"/>
    <property type="molecule type" value="Genomic_DNA"/>
</dbReference>
<gene>
    <name evidence="2" type="ORF">A6A04_18735</name>
</gene>
<accession>A0A178MM24</accession>
<dbReference type="Gene3D" id="1.10.101.10">
    <property type="entry name" value="PGBD-like superfamily/PGBD"/>
    <property type="match status" value="1"/>
</dbReference>
<dbReference type="InterPro" id="IPR036365">
    <property type="entry name" value="PGBD-like_sf"/>
</dbReference>
<dbReference type="SUPFAM" id="SSF47090">
    <property type="entry name" value="PGBD-like"/>
    <property type="match status" value="1"/>
</dbReference>
<name>A0A178MM24_9PROT</name>
<proteinExistence type="predicted"/>
<evidence type="ECO:0000313" key="2">
    <source>
        <dbReference type="EMBL" id="OAN49782.1"/>
    </source>
</evidence>
<organism evidence="2 3">
    <name type="scientific">Paramagnetospirillum marisnigri</name>
    <dbReference type="NCBI Taxonomy" id="1285242"/>
    <lineage>
        <taxon>Bacteria</taxon>
        <taxon>Pseudomonadati</taxon>
        <taxon>Pseudomonadota</taxon>
        <taxon>Alphaproteobacteria</taxon>
        <taxon>Rhodospirillales</taxon>
        <taxon>Magnetospirillaceae</taxon>
        <taxon>Paramagnetospirillum</taxon>
    </lineage>
</organism>
<dbReference type="OrthoDB" id="7366928at2"/>
<protein>
    <recommendedName>
        <fullName evidence="1">Peptidoglycan binding-like domain-containing protein</fullName>
    </recommendedName>
</protein>
<dbReference type="AlphaFoldDB" id="A0A178MM24"/>
<dbReference type="InterPro" id="IPR036366">
    <property type="entry name" value="PGBDSf"/>
</dbReference>
<evidence type="ECO:0000313" key="3">
    <source>
        <dbReference type="Proteomes" id="UP000078428"/>
    </source>
</evidence>
<feature type="domain" description="Peptidoglycan binding-like" evidence="1">
    <location>
        <begin position="19"/>
        <end position="67"/>
    </location>
</feature>